<gene>
    <name evidence="1" type="ORF">CEXT_364211</name>
</gene>
<name>A0AAV4X801_CAEEX</name>
<dbReference type="EMBL" id="BPLR01017269">
    <property type="protein sequence ID" value="GIY89899.1"/>
    <property type="molecule type" value="Genomic_DNA"/>
</dbReference>
<proteinExistence type="predicted"/>
<comment type="caution">
    <text evidence="1">The sequence shown here is derived from an EMBL/GenBank/DDBJ whole genome shotgun (WGS) entry which is preliminary data.</text>
</comment>
<protein>
    <submittedName>
        <fullName evidence="1">Uncharacterized protein</fullName>
    </submittedName>
</protein>
<accession>A0AAV4X801</accession>
<reference evidence="1 2" key="1">
    <citation type="submission" date="2021-06" db="EMBL/GenBank/DDBJ databases">
        <title>Caerostris extrusa draft genome.</title>
        <authorList>
            <person name="Kono N."/>
            <person name="Arakawa K."/>
        </authorList>
    </citation>
    <scope>NUCLEOTIDE SEQUENCE [LARGE SCALE GENOMIC DNA]</scope>
</reference>
<sequence length="156" mass="18310">MHLWCTVVFHCVQPQKDPRYPNREFGKFYTVVWADEIFYPYVGGGTYNRRISLPPLCLKRRSEGVRGGRKGWTRESRGIMLVTAQDREHLNDRVVISIHSDPPPLRSDDYPRLVCYIYPPFPDYLKNMWQHQKVSPLRVHLDSAPLMAPDPSERDL</sequence>
<keyword evidence="2" id="KW-1185">Reference proteome</keyword>
<evidence type="ECO:0000313" key="1">
    <source>
        <dbReference type="EMBL" id="GIY89899.1"/>
    </source>
</evidence>
<dbReference type="Proteomes" id="UP001054945">
    <property type="component" value="Unassembled WGS sequence"/>
</dbReference>
<dbReference type="AlphaFoldDB" id="A0AAV4X801"/>
<organism evidence="1 2">
    <name type="scientific">Caerostris extrusa</name>
    <name type="common">Bark spider</name>
    <name type="synonym">Caerostris bankana</name>
    <dbReference type="NCBI Taxonomy" id="172846"/>
    <lineage>
        <taxon>Eukaryota</taxon>
        <taxon>Metazoa</taxon>
        <taxon>Ecdysozoa</taxon>
        <taxon>Arthropoda</taxon>
        <taxon>Chelicerata</taxon>
        <taxon>Arachnida</taxon>
        <taxon>Araneae</taxon>
        <taxon>Araneomorphae</taxon>
        <taxon>Entelegynae</taxon>
        <taxon>Araneoidea</taxon>
        <taxon>Araneidae</taxon>
        <taxon>Caerostris</taxon>
    </lineage>
</organism>
<evidence type="ECO:0000313" key="2">
    <source>
        <dbReference type="Proteomes" id="UP001054945"/>
    </source>
</evidence>